<feature type="transmembrane region" description="Helical" evidence="5">
    <location>
        <begin position="12"/>
        <end position="28"/>
    </location>
</feature>
<dbReference type="GO" id="GO:0048846">
    <property type="term" value="P:axon extension involved in axon guidance"/>
    <property type="evidence" value="ECO:0007669"/>
    <property type="project" value="EnsemblMetazoa"/>
</dbReference>
<dbReference type="Pfam" id="PF00069">
    <property type="entry name" value="Pkinase"/>
    <property type="match status" value="1"/>
</dbReference>
<dbReference type="PROSITE" id="PS50297">
    <property type="entry name" value="ANK_REP_REGION"/>
    <property type="match status" value="4"/>
</dbReference>
<dbReference type="SUPFAM" id="SSF48403">
    <property type="entry name" value="Ankyrin repeat"/>
    <property type="match status" value="1"/>
</dbReference>
<dbReference type="Gene3D" id="3.40.50.300">
    <property type="entry name" value="P-loop containing nucleotide triphosphate hydrolases"/>
    <property type="match status" value="1"/>
</dbReference>
<dbReference type="PANTHER" id="PTHR24123:SF33">
    <property type="entry name" value="PROTEIN HOS4"/>
    <property type="match status" value="1"/>
</dbReference>
<dbReference type="InterPro" id="IPR051165">
    <property type="entry name" value="Multifunctional_ANK_Repeat"/>
</dbReference>
<dbReference type="FunFam" id="1.10.510.10:FF:001242">
    <property type="entry name" value="Leucine-rich repeat serine/threonine-protein kinase 1"/>
    <property type="match status" value="1"/>
</dbReference>
<dbReference type="Pfam" id="PF01423">
    <property type="entry name" value="LSM"/>
    <property type="match status" value="1"/>
</dbReference>
<protein>
    <submittedName>
        <fullName evidence="6">Lrk-1</fullName>
    </submittedName>
</protein>
<dbReference type="PROSITE" id="PS50088">
    <property type="entry name" value="ANK_REPEAT"/>
    <property type="match status" value="4"/>
</dbReference>
<name>A0A2A6BJT6_PRIPA</name>
<dbReference type="SMART" id="SM00651">
    <property type="entry name" value="Sm"/>
    <property type="match status" value="1"/>
</dbReference>
<dbReference type="GO" id="GO:1902236">
    <property type="term" value="P:negative regulation of endoplasmic reticulum stress-induced intrinsic apoptotic signaling pathway"/>
    <property type="evidence" value="ECO:0007669"/>
    <property type="project" value="EnsemblMetazoa"/>
</dbReference>
<keyword evidence="5" id="KW-0812">Transmembrane</keyword>
<dbReference type="GO" id="GO:0048489">
    <property type="term" value="P:synaptic vesicle transport"/>
    <property type="evidence" value="ECO:0007669"/>
    <property type="project" value="EnsemblMetazoa"/>
</dbReference>
<evidence type="ECO:0000256" key="1">
    <source>
        <dbReference type="ARBA" id="ARBA00022614"/>
    </source>
</evidence>
<keyword evidence="3" id="KW-0040">ANK repeat</keyword>
<evidence type="ECO:0000256" key="5">
    <source>
        <dbReference type="SAM" id="Phobius"/>
    </source>
</evidence>
<dbReference type="InterPro" id="IPR010920">
    <property type="entry name" value="LSM_dom_sf"/>
</dbReference>
<dbReference type="GO" id="GO:0004672">
    <property type="term" value="F:protein kinase activity"/>
    <property type="evidence" value="ECO:0007669"/>
    <property type="project" value="InterPro"/>
</dbReference>
<dbReference type="PROSITE" id="PS00675">
    <property type="entry name" value="SIGMA54_INTERACT_1"/>
    <property type="match status" value="1"/>
</dbReference>
<dbReference type="InterPro" id="IPR000719">
    <property type="entry name" value="Prot_kinase_dom"/>
</dbReference>
<dbReference type="InterPro" id="IPR003591">
    <property type="entry name" value="Leu-rich_rpt_typical-subtyp"/>
</dbReference>
<dbReference type="PROSITE" id="PS50011">
    <property type="entry name" value="PROTEIN_KINASE_DOM"/>
    <property type="match status" value="1"/>
</dbReference>
<accession>A0A8R1YD34</accession>
<dbReference type="PROSITE" id="PS00108">
    <property type="entry name" value="PROTEIN_KINASE_ST"/>
    <property type="match status" value="1"/>
</dbReference>
<accession>A0A2A6BJT6</accession>
<dbReference type="GO" id="GO:0005737">
    <property type="term" value="C:cytoplasm"/>
    <property type="evidence" value="ECO:0000318"/>
    <property type="project" value="GO_Central"/>
</dbReference>
<feature type="region of interest" description="Disordered" evidence="4">
    <location>
        <begin position="1560"/>
        <end position="1584"/>
    </location>
</feature>
<evidence type="ECO:0000256" key="3">
    <source>
        <dbReference type="ARBA" id="ARBA00023043"/>
    </source>
</evidence>
<dbReference type="GO" id="GO:0034976">
    <property type="term" value="P:response to endoplasmic reticulum stress"/>
    <property type="evidence" value="ECO:0007669"/>
    <property type="project" value="EnsemblMetazoa"/>
</dbReference>
<feature type="region of interest" description="Disordered" evidence="4">
    <location>
        <begin position="862"/>
        <end position="908"/>
    </location>
</feature>
<dbReference type="InterPro" id="IPR001611">
    <property type="entry name" value="Leu-rich_rpt"/>
</dbReference>
<dbReference type="GO" id="GO:0005794">
    <property type="term" value="C:Golgi apparatus"/>
    <property type="evidence" value="ECO:0007669"/>
    <property type="project" value="EnsemblMetazoa"/>
</dbReference>
<dbReference type="SUPFAM" id="SSF52058">
    <property type="entry name" value="L domain-like"/>
    <property type="match status" value="1"/>
</dbReference>
<dbReference type="InterPro" id="IPR032675">
    <property type="entry name" value="LRR_dom_sf"/>
</dbReference>
<dbReference type="GO" id="GO:0043025">
    <property type="term" value="C:neuronal cell body"/>
    <property type="evidence" value="ECO:0007669"/>
    <property type="project" value="EnsemblMetazoa"/>
</dbReference>
<sequence length="2391" mass="265726">MLSAFTRIARLVLYIIVIYRFLAIPAAFESVSFHCQVGPLHTFKQSRQEVQSKAIDHECFLIEMSKSVIDYNIPVWSKLQDRRVRQFRYYQVHSPCNHRLAFSKRWEEHIIARRSMGDEDDTFTLIRQAILFENEELLLDLISANPSIAQVRDDSGRSPLMLAAHNGKLNALQILITMAADSIDYQSPTSGKTALHLACEAGEIGAVTKLINAGADPAIIDRNGYCALEVAHMSGHSELAAMLIDAIQAEESRVESLHANLITATINGDVESMAEILAGEKNRRAIMNGKKGKGVLLVACENGRLEGVELLLREPYRPLNILIEESSGDSILHAAITSQNILLVRFILENYPTLASKSNKEGSSILHWAVRAQNVDIVELLLDFPYPEYAMIQVDNHSVNYRFAFDLNSGDCECRTALYLSVQQSDVNTLTSLLAMILPMEDSAPKCPFLVDVYCVKGRTPLMVAARNNNLQLISILLSHGADINLPLAILDEDETRAVGSGALLEAARTDSIEVAQLLLSKGAVDTSNRALRMAVNRKSESIVLLLLSRLAFPDNEMRVNKRNVELGQMQIGESLLPSYLCPSKGVMINWSSASLSSILPQWISGAAMHINTRMRTSTLSFAAITRVDLSHNKLDIFPPLLWQLPSLRILNLSHNKLSTVEVPSGYLYSSSIESLILRENSITSIPAALLILLPSLSVLDISNNDLSYLPDSIWMCPSLKELNASGNNLSALPSANSIASRAQADTESITSKTGLKTTTRRIDRRSLWQKEIALSAMEDPDGEESTTSSHTLTTLNLAHNKFRMFPTSLACIAPRLVTLSLAHNLLSTVCSLTALPPSLRTLDVSHNLLTQVFSPNAPIGECHAGVSGGSRHGRTDQRRERSRSKSAVRSQRALSLSRNGGEGVSSEVCAHRRHTNLSHLKSLNISANKLKTLVLCRGETILTPVLSTLDASENEIAELDGVSLSRLSALCVLSLSNNLLTTLPPQLGLLSHLWSLSLKDCPLSEPLLSIVRSENAKTVDVVAHLRCVLEESKTFPHLKLFILGQSGVGKSTLADAIKTESNGVKGVAQVRPLQEYSFCRRGIYVVVFRVTEGVEAIHSLTSYLLSIQSRAPNACVVLVGSHADQLSANSVHSTLLSDLETSIKHRFLSGEADNHGLPRIIDIVFVSLKKKHDIRTVLSCVMKAAEESRTGKDATLSQSIPHSYLCLYSALGEMEEERKKKGKDGIVAESSLLKTTKEFMKRKLGRYLRDETELSLGVQFVRDCGLILRVEDSSLSPLVILDPLSFLDTLSLILTIRSGNRPAGIIAHSSLAAVKELSSLGVHLLPLLHKCSLAVSCHSNLLLLPSLLPDEFCLRSDLHSRLVQMEAKLLPGGTPPITSIAWNHRNMNLIRMYSMVYVPNGFWPRLISRLTWDESISRVVGQLMKMEGLKWTLWQNGAELMNGKDRLVVVKEFFPCADPNEMNIHSVDWRMKVEGKWRDLDISFNRNILLYIPMVESKEKEEYRLWTKIVSLIVDAMDCLLEDWYPSLGTRFVHSSQGELLVKRIVLCPSCSPFAIRQRQTRDDSHTSHELTDNGGSRMKSRSKTLNELSTLHSSSISTFSIEECMEAARIRDKKLECPHHGIVDLRSLAADILFLDIDPALRIDEFAIKRGRLLGRGAFGFVFRAHVKTMHSVQPYEYSTRAYLSCRQEVGLLNRLSHPNTLYLIGLISTPLSLLVEMAPLGSLRSLLTSFRKSEAKLSIWTLTESAIQVAKALEYLHSNNIVYRDLKSENVLVWRFPPPFCLGEVQLKLGDYGISRQGQPSGDLKGFGGTEGFMAPEIVKWNGEEEYSLKVDVFSFGMFLYELMTLKLPFESEDHVKEKIVNGSRPLLMPSELLWPCSILDVLSSCWHTSPLSRPSSSQLVSLLCAPEVSHLIDTVILPAHPTHLIWIISPTSVDIYSCTMFGWVECTSISINPSWGKGRLYSRESNDWMWKVSETNDLTLLPFNLSHSIPVTMPQLDSHPLISTPLPLSSSLFILPSKFSLHLLSRCEDSRGVDASFTLIESLTSPFQILSFALLNHHTSRQIWTGHEEGIITAHFISSDDRFSFSSSFSHPERYSLPVGKLIASKDGTVVWSYLKGCSRVFCWDGVKRILSCQLDMRKVQPASETIHTLEMDSSSHISSMCLLEKGSSPSLLFVGTVEGSLLVLSALTLQPLSACRPYSSNLSTLLIVDCRNDDDTQPGSTTTSSEGAIGWMRERVERLRPSSSAVFSQSNHLLLTIGNGFRSLLDRFVTQTDAKDDIVVALWRIDDWCIMNEGKRMREGLSCFVAGLVGKKILVELRGDKYVYGVLESCDCYLNVRMKNAEMDEGGIKSILDYFFIRGRHIRLIHMESYTDVVKSVRRGILAKKN</sequence>
<keyword evidence="1" id="KW-0433">Leucine-rich repeat</keyword>
<dbReference type="InterPro" id="IPR011009">
    <property type="entry name" value="Kinase-like_dom_sf"/>
</dbReference>
<keyword evidence="5" id="KW-1133">Transmembrane helix</keyword>
<dbReference type="InterPro" id="IPR008271">
    <property type="entry name" value="Ser/Thr_kinase_AS"/>
</dbReference>
<dbReference type="SUPFAM" id="SSF56112">
    <property type="entry name" value="Protein kinase-like (PK-like)"/>
    <property type="match status" value="1"/>
</dbReference>
<dbReference type="SMART" id="SM00369">
    <property type="entry name" value="LRR_TYP"/>
    <property type="match status" value="7"/>
</dbReference>
<keyword evidence="2" id="KW-0677">Repeat</keyword>
<dbReference type="EnsemblMetazoa" id="PPA19720.1">
    <property type="protein sequence ID" value="PPA19720.1"/>
    <property type="gene ID" value="WBGene00109274"/>
</dbReference>
<dbReference type="InterPro" id="IPR036770">
    <property type="entry name" value="Ankyrin_rpt-contain_sf"/>
</dbReference>
<reference evidence="6" key="2">
    <citation type="submission" date="2022-06" db="UniProtKB">
        <authorList>
            <consortium name="EnsemblMetazoa"/>
        </authorList>
    </citation>
    <scope>IDENTIFICATION</scope>
    <source>
        <strain evidence="6">PS312</strain>
    </source>
</reference>
<dbReference type="Pfam" id="PF13855">
    <property type="entry name" value="LRR_8"/>
    <property type="match status" value="2"/>
</dbReference>
<dbReference type="InterPro" id="IPR025662">
    <property type="entry name" value="Sigma_54_int_dom_ATP-bd_1"/>
</dbReference>
<dbReference type="InterPro" id="IPR027417">
    <property type="entry name" value="P-loop_NTPase"/>
</dbReference>
<feature type="compositionally biased region" description="Polar residues" evidence="4">
    <location>
        <begin position="888"/>
        <end position="899"/>
    </location>
</feature>
<dbReference type="SUPFAM" id="SSF50182">
    <property type="entry name" value="Sm-like ribonucleoproteins"/>
    <property type="match status" value="1"/>
</dbReference>
<dbReference type="GO" id="GO:0008104">
    <property type="term" value="P:intracellular protein localization"/>
    <property type="evidence" value="ECO:0007669"/>
    <property type="project" value="EnsemblMetazoa"/>
</dbReference>
<reference evidence="7" key="1">
    <citation type="journal article" date="2008" name="Nat. Genet.">
        <title>The Pristionchus pacificus genome provides a unique perspective on nematode lifestyle and parasitism.</title>
        <authorList>
            <person name="Dieterich C."/>
            <person name="Clifton S.W."/>
            <person name="Schuster L.N."/>
            <person name="Chinwalla A."/>
            <person name="Delehaunty K."/>
            <person name="Dinkelacker I."/>
            <person name="Fulton L."/>
            <person name="Fulton R."/>
            <person name="Godfrey J."/>
            <person name="Minx P."/>
            <person name="Mitreva M."/>
            <person name="Roeseler W."/>
            <person name="Tian H."/>
            <person name="Witte H."/>
            <person name="Yang S.P."/>
            <person name="Wilson R.K."/>
            <person name="Sommer R.J."/>
        </authorList>
    </citation>
    <scope>NUCLEOTIDE SEQUENCE [LARGE SCALE GENOMIC DNA]</scope>
    <source>
        <strain evidence="7">PS312</strain>
    </source>
</reference>
<gene>
    <name evidence="6" type="primary">WBGene00109274</name>
</gene>
<evidence type="ECO:0000313" key="6">
    <source>
        <dbReference type="EnsemblMetazoa" id="PPA19720.1"/>
    </source>
</evidence>
<dbReference type="InterPro" id="IPR002110">
    <property type="entry name" value="Ankyrin_rpt"/>
</dbReference>
<dbReference type="Pfam" id="PF12796">
    <property type="entry name" value="Ank_2"/>
    <property type="match status" value="3"/>
</dbReference>
<dbReference type="SMART" id="SM00248">
    <property type="entry name" value="ANK"/>
    <property type="match status" value="9"/>
</dbReference>
<proteinExistence type="predicted"/>
<dbReference type="PROSITE" id="PS51450">
    <property type="entry name" value="LRR"/>
    <property type="match status" value="4"/>
</dbReference>
<dbReference type="PANTHER" id="PTHR24123">
    <property type="entry name" value="ANKYRIN REPEAT-CONTAINING"/>
    <property type="match status" value="1"/>
</dbReference>
<dbReference type="PRINTS" id="PR01415">
    <property type="entry name" value="ANKYRIN"/>
</dbReference>
<dbReference type="Proteomes" id="UP000005239">
    <property type="component" value="Unassembled WGS sequence"/>
</dbReference>
<dbReference type="Gene3D" id="2.30.30.100">
    <property type="match status" value="1"/>
</dbReference>
<dbReference type="SUPFAM" id="SSF52540">
    <property type="entry name" value="P-loop containing nucleoside triphosphate hydrolases"/>
    <property type="match status" value="1"/>
</dbReference>
<dbReference type="Gene3D" id="1.10.510.10">
    <property type="entry name" value="Transferase(Phosphotransferase) domain 1"/>
    <property type="match status" value="1"/>
</dbReference>
<feature type="compositionally biased region" description="Basic and acidic residues" evidence="4">
    <location>
        <begin position="1561"/>
        <end position="1573"/>
    </location>
</feature>
<dbReference type="SMART" id="SM00220">
    <property type="entry name" value="S_TKc"/>
    <property type="match status" value="1"/>
</dbReference>
<evidence type="ECO:0000313" key="7">
    <source>
        <dbReference type="Proteomes" id="UP000005239"/>
    </source>
</evidence>
<dbReference type="SMART" id="SM00364">
    <property type="entry name" value="LRR_BAC"/>
    <property type="match status" value="9"/>
</dbReference>
<dbReference type="Gene3D" id="3.80.10.10">
    <property type="entry name" value="Ribonuclease Inhibitor"/>
    <property type="match status" value="3"/>
</dbReference>
<keyword evidence="5" id="KW-0472">Membrane</keyword>
<dbReference type="Gene3D" id="1.25.40.20">
    <property type="entry name" value="Ankyrin repeat-containing domain"/>
    <property type="match status" value="2"/>
</dbReference>
<evidence type="ECO:0000256" key="4">
    <source>
        <dbReference type="SAM" id="MobiDB-lite"/>
    </source>
</evidence>
<organism evidence="6 7">
    <name type="scientific">Pristionchus pacificus</name>
    <name type="common">Parasitic nematode worm</name>
    <dbReference type="NCBI Taxonomy" id="54126"/>
    <lineage>
        <taxon>Eukaryota</taxon>
        <taxon>Metazoa</taxon>
        <taxon>Ecdysozoa</taxon>
        <taxon>Nematoda</taxon>
        <taxon>Chromadorea</taxon>
        <taxon>Rhabditida</taxon>
        <taxon>Rhabditina</taxon>
        <taxon>Diplogasteromorpha</taxon>
        <taxon>Diplogasteroidea</taxon>
        <taxon>Neodiplogasteridae</taxon>
        <taxon>Pristionchus</taxon>
    </lineage>
</organism>
<dbReference type="OrthoDB" id="10252328at2759"/>
<evidence type="ECO:0000256" key="2">
    <source>
        <dbReference type="ARBA" id="ARBA00022737"/>
    </source>
</evidence>
<dbReference type="InterPro" id="IPR001163">
    <property type="entry name" value="Sm_dom_euk/arc"/>
</dbReference>
<dbReference type="GO" id="GO:0005524">
    <property type="term" value="F:ATP binding"/>
    <property type="evidence" value="ECO:0007669"/>
    <property type="project" value="InterPro"/>
</dbReference>
<keyword evidence="7" id="KW-1185">Reference proteome</keyword>
<dbReference type="GO" id="GO:0006979">
    <property type="term" value="P:response to oxidative stress"/>
    <property type="evidence" value="ECO:0007669"/>
    <property type="project" value="EnsemblMetazoa"/>
</dbReference>